<evidence type="ECO:0000313" key="4">
    <source>
        <dbReference type="Proteomes" id="UP000093129"/>
    </source>
</evidence>
<gene>
    <name evidence="3" type="ORF">BBC27_11310</name>
</gene>
<dbReference type="EMBL" id="MASQ01000087">
    <property type="protein sequence ID" value="OCB02803.1"/>
    <property type="molecule type" value="Genomic_DNA"/>
</dbReference>
<feature type="transmembrane region" description="Helical" evidence="2">
    <location>
        <begin position="147"/>
        <end position="173"/>
    </location>
</feature>
<proteinExistence type="predicted"/>
<evidence type="ECO:0000256" key="1">
    <source>
        <dbReference type="SAM" id="MobiDB-lite"/>
    </source>
</evidence>
<comment type="caution">
    <text evidence="3">The sequence shown here is derived from an EMBL/GenBank/DDBJ whole genome shotgun (WGS) entry which is preliminary data.</text>
</comment>
<dbReference type="Proteomes" id="UP000093129">
    <property type="component" value="Unassembled WGS sequence"/>
</dbReference>
<name>A0A1B9BYS6_9PROT</name>
<sequence length="552" mass="60521">MSQTETLKQYSQQKTEQQVSSLVDAPEMIRQVQAMRRELAQLPQVIADRTADSLEPLDKMAKALDQGLDTQRAIMEPLISKAVESIGTQIATLVHDRVQRSVKMARDQHRKAKEAGRAGRGWMREAKAARAQKVELQAQIQTLTLRFWVATGSAATLAVVLALMILEVPLMAWNTRFKQASARKRDMSQNERQGVDRDRGAEFERLCAAAHGADLVAYMRGLGLDVKKDGVKDWVVDDCYRVTKKQNHFVWCSWDGSRGGDPLSFCTDALGLSFQQALADLAGGASIQAIKHREMFHVDRFPTSPPASRDPYAVLEYLEGRGISRSMALLAQGAGFLRLVDYQGVPAAAFCGLSGGKLRSMTARLIRPVASFDAKKEITKIDIKNSDKSFPAIWLGGDPNLPSDKAVWVVEGGIDALAIVDWYKSHNMVTPNIIVSGGAGVRAFLDQPHVQAVLKQSATVYVCLENEKTTETQRRTDSDHEKQIDKIWALGCETVIAWSPPPGSKDVAEAWQAGALPDAHHPMAHTRQEGEGSNAAKLPPTPAACQPSTPTP</sequence>
<evidence type="ECO:0000256" key="2">
    <source>
        <dbReference type="SAM" id="Phobius"/>
    </source>
</evidence>
<organism evidence="3 4">
    <name type="scientific">Acidithiobacillus ferrivorans</name>
    <dbReference type="NCBI Taxonomy" id="160808"/>
    <lineage>
        <taxon>Bacteria</taxon>
        <taxon>Pseudomonadati</taxon>
        <taxon>Pseudomonadota</taxon>
        <taxon>Acidithiobacillia</taxon>
        <taxon>Acidithiobacillales</taxon>
        <taxon>Acidithiobacillaceae</taxon>
        <taxon>Acidithiobacillus</taxon>
    </lineage>
</organism>
<feature type="region of interest" description="Disordered" evidence="1">
    <location>
        <begin position="513"/>
        <end position="552"/>
    </location>
</feature>
<dbReference type="AlphaFoldDB" id="A0A1B9BYS6"/>
<keyword evidence="2" id="KW-1133">Transmembrane helix</keyword>
<accession>A0A1B9BYS6</accession>
<keyword evidence="2" id="KW-0812">Transmembrane</keyword>
<evidence type="ECO:0000313" key="3">
    <source>
        <dbReference type="EMBL" id="OCB02803.1"/>
    </source>
</evidence>
<keyword evidence="2" id="KW-0472">Membrane</keyword>
<protein>
    <recommendedName>
        <fullName evidence="5">Toprim domain-containing protein</fullName>
    </recommendedName>
</protein>
<feature type="compositionally biased region" description="Basic and acidic residues" evidence="1">
    <location>
        <begin position="518"/>
        <end position="530"/>
    </location>
</feature>
<evidence type="ECO:0008006" key="5">
    <source>
        <dbReference type="Google" id="ProtNLM"/>
    </source>
</evidence>
<reference evidence="3 4" key="1">
    <citation type="submission" date="2016-07" db="EMBL/GenBank/DDBJ databases">
        <title>Draft genome of a psychrotolerant acidophile Acidithiobacillus ferrivorans strain YL15.</title>
        <authorList>
            <person name="Peng T."/>
            <person name="Ma L."/>
            <person name="Nan M."/>
            <person name="An N."/>
            <person name="Wang M."/>
            <person name="Qiu G."/>
            <person name="Zeng W."/>
        </authorList>
    </citation>
    <scope>NUCLEOTIDE SEQUENCE [LARGE SCALE GENOMIC DNA]</scope>
    <source>
        <strain evidence="3 4">YL15</strain>
    </source>
</reference>